<evidence type="ECO:0000313" key="1">
    <source>
        <dbReference type="EMBL" id="KIK76539.1"/>
    </source>
</evidence>
<accession>A0A0D0D877</accession>
<keyword evidence="2" id="KW-1185">Reference proteome</keyword>
<proteinExistence type="predicted"/>
<reference evidence="1 2" key="1">
    <citation type="submission" date="2014-04" db="EMBL/GenBank/DDBJ databases">
        <authorList>
            <consortium name="DOE Joint Genome Institute"/>
            <person name="Kuo A."/>
            <person name="Kohler A."/>
            <person name="Jargeat P."/>
            <person name="Nagy L.G."/>
            <person name="Floudas D."/>
            <person name="Copeland A."/>
            <person name="Barry K.W."/>
            <person name="Cichocki N."/>
            <person name="Veneault-Fourrey C."/>
            <person name="LaButti K."/>
            <person name="Lindquist E.A."/>
            <person name="Lipzen A."/>
            <person name="Lundell T."/>
            <person name="Morin E."/>
            <person name="Murat C."/>
            <person name="Sun H."/>
            <person name="Tunlid A."/>
            <person name="Henrissat B."/>
            <person name="Grigoriev I.V."/>
            <person name="Hibbett D.S."/>
            <person name="Martin F."/>
            <person name="Nordberg H.P."/>
            <person name="Cantor M.N."/>
            <person name="Hua S.X."/>
        </authorList>
    </citation>
    <scope>NUCLEOTIDE SEQUENCE [LARGE SCALE GENOMIC DNA]</scope>
    <source>
        <strain evidence="1 2">Ve08.2h10</strain>
    </source>
</reference>
<dbReference type="Proteomes" id="UP000054538">
    <property type="component" value="Unassembled WGS sequence"/>
</dbReference>
<evidence type="ECO:0000313" key="2">
    <source>
        <dbReference type="Proteomes" id="UP000054538"/>
    </source>
</evidence>
<protein>
    <submittedName>
        <fullName evidence="1">Uncharacterized protein</fullName>
    </submittedName>
</protein>
<dbReference type="InParanoid" id="A0A0D0D877"/>
<gene>
    <name evidence="1" type="ORF">PAXRUDRAFT_18129</name>
</gene>
<dbReference type="AlphaFoldDB" id="A0A0D0D877"/>
<organism evidence="1 2">
    <name type="scientific">Paxillus rubicundulus Ve08.2h10</name>
    <dbReference type="NCBI Taxonomy" id="930991"/>
    <lineage>
        <taxon>Eukaryota</taxon>
        <taxon>Fungi</taxon>
        <taxon>Dikarya</taxon>
        <taxon>Basidiomycota</taxon>
        <taxon>Agaricomycotina</taxon>
        <taxon>Agaricomycetes</taxon>
        <taxon>Agaricomycetidae</taxon>
        <taxon>Boletales</taxon>
        <taxon>Paxilineae</taxon>
        <taxon>Paxillaceae</taxon>
        <taxon>Paxillus</taxon>
    </lineage>
</organism>
<dbReference type="EMBL" id="KN827428">
    <property type="protein sequence ID" value="KIK76539.1"/>
    <property type="molecule type" value="Genomic_DNA"/>
</dbReference>
<reference evidence="2" key="2">
    <citation type="submission" date="2015-01" db="EMBL/GenBank/DDBJ databases">
        <title>Evolutionary Origins and Diversification of the Mycorrhizal Mutualists.</title>
        <authorList>
            <consortium name="DOE Joint Genome Institute"/>
            <consortium name="Mycorrhizal Genomics Consortium"/>
            <person name="Kohler A."/>
            <person name="Kuo A."/>
            <person name="Nagy L.G."/>
            <person name="Floudas D."/>
            <person name="Copeland A."/>
            <person name="Barry K.W."/>
            <person name="Cichocki N."/>
            <person name="Veneault-Fourrey C."/>
            <person name="LaButti K."/>
            <person name="Lindquist E.A."/>
            <person name="Lipzen A."/>
            <person name="Lundell T."/>
            <person name="Morin E."/>
            <person name="Murat C."/>
            <person name="Riley R."/>
            <person name="Ohm R."/>
            <person name="Sun H."/>
            <person name="Tunlid A."/>
            <person name="Henrissat B."/>
            <person name="Grigoriev I.V."/>
            <person name="Hibbett D.S."/>
            <person name="Martin F."/>
        </authorList>
    </citation>
    <scope>NUCLEOTIDE SEQUENCE [LARGE SCALE GENOMIC DNA]</scope>
    <source>
        <strain evidence="2">Ve08.2h10</strain>
    </source>
</reference>
<name>A0A0D0D877_9AGAM</name>
<dbReference type="HOGENOM" id="CLU_2543254_0_0_1"/>
<sequence length="83" mass="9030">MLFCAMRKFNINTTTKHLDLIIQGHFSMARTKQTAKKTTGGMGPCQQLAQQRRNLPTMTVAKAAGTAKKHLTCKAKASGGRVP</sequence>